<dbReference type="PROSITE" id="PS50011">
    <property type="entry name" value="PROTEIN_KINASE_DOM"/>
    <property type="match status" value="1"/>
</dbReference>
<evidence type="ECO:0000256" key="7">
    <source>
        <dbReference type="ARBA" id="ARBA00022840"/>
    </source>
</evidence>
<comment type="similarity">
    <text evidence="1">Belongs to the protein kinase superfamily. AGC Ser/Thr protein kinase family.</text>
</comment>
<evidence type="ECO:0000313" key="10">
    <source>
        <dbReference type="EMBL" id="GKT31477.1"/>
    </source>
</evidence>
<comment type="caution">
    <text evidence="10">The sequence shown here is derived from an EMBL/GenBank/DDBJ whole genome shotgun (WGS) entry which is preliminary data.</text>
</comment>
<evidence type="ECO:0000256" key="4">
    <source>
        <dbReference type="ARBA" id="ARBA00022679"/>
    </source>
</evidence>
<dbReference type="Proteomes" id="UP001057375">
    <property type="component" value="Unassembled WGS sequence"/>
</dbReference>
<keyword evidence="7" id="KW-0067">ATP-binding</keyword>
<gene>
    <name evidence="10" type="ORF">ADUPG1_005906</name>
</gene>
<feature type="region of interest" description="Disordered" evidence="8">
    <location>
        <begin position="422"/>
        <end position="445"/>
    </location>
</feature>
<keyword evidence="6" id="KW-0418">Kinase</keyword>
<dbReference type="Pfam" id="PF00069">
    <property type="entry name" value="Pkinase"/>
    <property type="match status" value="2"/>
</dbReference>
<evidence type="ECO:0000256" key="2">
    <source>
        <dbReference type="ARBA" id="ARBA00012513"/>
    </source>
</evidence>
<feature type="compositionally biased region" description="Polar residues" evidence="8">
    <location>
        <begin position="1"/>
        <end position="14"/>
    </location>
</feature>
<evidence type="ECO:0000256" key="8">
    <source>
        <dbReference type="SAM" id="MobiDB-lite"/>
    </source>
</evidence>
<dbReference type="InterPro" id="IPR000719">
    <property type="entry name" value="Prot_kinase_dom"/>
</dbReference>
<dbReference type="EC" id="2.7.11.1" evidence="2"/>
<sequence>MSAHVSSPSGSSTIAARKTRGEAEMAIRERQTMCPKGQTLSAKDFEIITLLGAGDVGRVYLVRNIHNQRAYSLKAVSQRDVIRRNKTRRALTERNILVTARHPFVVTLFATFHDKDFLYYIMEYHPGGELYRFVKENFKHGAVPEKVVKKIMVDCVIALHYLHSLGIIYRDLKMENILIKKDGHICLTDFDLAKLFPEDDIPKPSVLTIKTPHSKPLFSLSDSLTKTKDVKITALPFAATTGSTVGTIEYLAPEVCARKEYTSAVDWWTLGILMFELLYGRTPFIASSTKDIINNIRRRTEIKFPKHPSVSVEAKDLIKRLLEKDPHKRLGSMHGGEEIQYHGFFKGMERDFRYVIPESAIEELKPKISSNPFDSRRFRKHDETKYPRPKGFFIPGVDKAPHVSSFLDIDRMDRTVSMPDVSRQFPLSSSEQSTPMCSSEFDDDAFVPRTTSSSTSYSTPMSVSKQSHLTSEFGSQVIIIDEDDDEDEGLEMECD</sequence>
<evidence type="ECO:0000256" key="1">
    <source>
        <dbReference type="ARBA" id="ARBA00009903"/>
    </source>
</evidence>
<dbReference type="PANTHER" id="PTHR45637">
    <property type="entry name" value="FLIPPASE KINASE 1-RELATED"/>
    <property type="match status" value="1"/>
</dbReference>
<organism evidence="10 11">
    <name type="scientific">Aduncisulcus paluster</name>
    <dbReference type="NCBI Taxonomy" id="2918883"/>
    <lineage>
        <taxon>Eukaryota</taxon>
        <taxon>Metamonada</taxon>
        <taxon>Carpediemonas-like organisms</taxon>
        <taxon>Aduncisulcus</taxon>
    </lineage>
</organism>
<protein>
    <recommendedName>
        <fullName evidence="2">non-specific serine/threonine protein kinase</fullName>
        <ecNumber evidence="2">2.7.11.1</ecNumber>
    </recommendedName>
</protein>
<keyword evidence="5" id="KW-0547">Nucleotide-binding</keyword>
<dbReference type="Gene3D" id="1.10.510.10">
    <property type="entry name" value="Transferase(Phosphotransferase) domain 1"/>
    <property type="match status" value="2"/>
</dbReference>
<proteinExistence type="inferred from homology"/>
<evidence type="ECO:0000256" key="3">
    <source>
        <dbReference type="ARBA" id="ARBA00022527"/>
    </source>
</evidence>
<feature type="compositionally biased region" description="Low complexity" evidence="8">
    <location>
        <begin position="450"/>
        <end position="464"/>
    </location>
</feature>
<dbReference type="PROSITE" id="PS00108">
    <property type="entry name" value="PROTEIN_KINASE_ST"/>
    <property type="match status" value="1"/>
</dbReference>
<name>A0ABQ5KG23_9EUKA</name>
<feature type="domain" description="Protein kinase" evidence="9">
    <location>
        <begin position="45"/>
        <end position="345"/>
    </location>
</feature>
<keyword evidence="11" id="KW-1185">Reference proteome</keyword>
<evidence type="ECO:0000313" key="11">
    <source>
        <dbReference type="Proteomes" id="UP001057375"/>
    </source>
</evidence>
<feature type="region of interest" description="Disordered" evidence="8">
    <location>
        <begin position="1"/>
        <end position="21"/>
    </location>
</feature>
<keyword evidence="3" id="KW-0723">Serine/threonine-protein kinase</keyword>
<dbReference type="InterPro" id="IPR008271">
    <property type="entry name" value="Ser/Thr_kinase_AS"/>
</dbReference>
<dbReference type="InterPro" id="IPR011009">
    <property type="entry name" value="Kinase-like_dom_sf"/>
</dbReference>
<keyword evidence="4" id="KW-0808">Transferase</keyword>
<evidence type="ECO:0000256" key="5">
    <source>
        <dbReference type="ARBA" id="ARBA00022741"/>
    </source>
</evidence>
<dbReference type="Gene3D" id="3.30.200.20">
    <property type="entry name" value="Phosphorylase Kinase, domain 1"/>
    <property type="match status" value="2"/>
</dbReference>
<feature type="compositionally biased region" description="Polar residues" evidence="8">
    <location>
        <begin position="425"/>
        <end position="437"/>
    </location>
</feature>
<dbReference type="SUPFAM" id="SSF56112">
    <property type="entry name" value="Protein kinase-like (PK-like)"/>
    <property type="match status" value="1"/>
</dbReference>
<dbReference type="EMBL" id="BQXS01009685">
    <property type="protein sequence ID" value="GKT31477.1"/>
    <property type="molecule type" value="Genomic_DNA"/>
</dbReference>
<feature type="region of interest" description="Disordered" evidence="8">
    <location>
        <begin position="450"/>
        <end position="469"/>
    </location>
</feature>
<evidence type="ECO:0000256" key="6">
    <source>
        <dbReference type="ARBA" id="ARBA00022777"/>
    </source>
</evidence>
<evidence type="ECO:0000259" key="9">
    <source>
        <dbReference type="PROSITE" id="PS50011"/>
    </source>
</evidence>
<feature type="non-terminal residue" evidence="10">
    <location>
        <position position="495"/>
    </location>
</feature>
<reference evidence="10" key="1">
    <citation type="submission" date="2022-03" db="EMBL/GenBank/DDBJ databases">
        <title>Draft genome sequence of Aduncisulcus paluster, a free-living microaerophilic Fornicata.</title>
        <authorList>
            <person name="Yuyama I."/>
            <person name="Kume K."/>
            <person name="Tamura T."/>
            <person name="Inagaki Y."/>
            <person name="Hashimoto T."/>
        </authorList>
    </citation>
    <scope>NUCLEOTIDE SEQUENCE</scope>
    <source>
        <strain evidence="10">NY0171</strain>
    </source>
</reference>
<dbReference type="SMART" id="SM00220">
    <property type="entry name" value="S_TKc"/>
    <property type="match status" value="1"/>
</dbReference>
<accession>A0ABQ5KG23</accession>